<organism evidence="3 4">
    <name type="scientific">Vibrio gigantis</name>
    <dbReference type="NCBI Taxonomy" id="296199"/>
    <lineage>
        <taxon>Bacteria</taxon>
        <taxon>Pseudomonadati</taxon>
        <taxon>Pseudomonadota</taxon>
        <taxon>Gammaproteobacteria</taxon>
        <taxon>Vibrionales</taxon>
        <taxon>Vibrionaceae</taxon>
        <taxon>Vibrio</taxon>
    </lineage>
</organism>
<dbReference type="Gene3D" id="3.40.30.10">
    <property type="entry name" value="Glutaredoxin"/>
    <property type="match status" value="1"/>
</dbReference>
<protein>
    <submittedName>
        <fullName evidence="3">Glutathione S-transferase family protein</fullName>
    </submittedName>
</protein>
<dbReference type="PROSITE" id="PS50405">
    <property type="entry name" value="GST_CTER"/>
    <property type="match status" value="1"/>
</dbReference>
<feature type="domain" description="GST C-terminal" evidence="2">
    <location>
        <begin position="96"/>
        <end position="243"/>
    </location>
</feature>
<dbReference type="Gene3D" id="1.20.1050.10">
    <property type="match status" value="1"/>
</dbReference>
<dbReference type="OrthoDB" id="9797500at2"/>
<dbReference type="InterPro" id="IPR040079">
    <property type="entry name" value="Glutathione_S-Trfase"/>
</dbReference>
<dbReference type="GO" id="GO:0016740">
    <property type="term" value="F:transferase activity"/>
    <property type="evidence" value="ECO:0007669"/>
    <property type="project" value="UniProtKB-KW"/>
</dbReference>
<dbReference type="PROSITE" id="PS50404">
    <property type="entry name" value="GST_NTER"/>
    <property type="match status" value="1"/>
</dbReference>
<evidence type="ECO:0000313" key="4">
    <source>
        <dbReference type="Proteomes" id="UP000322521"/>
    </source>
</evidence>
<dbReference type="AlphaFoldDB" id="A0A5M9P522"/>
<keyword evidence="3" id="KW-0808">Transferase</keyword>
<dbReference type="EMBL" id="VXJS01000001">
    <property type="protein sequence ID" value="KAA8681268.1"/>
    <property type="molecule type" value="Genomic_DNA"/>
</dbReference>
<dbReference type="RefSeq" id="WP_086714759.1">
    <property type="nucleotide sequence ID" value="NZ_MVJE01000025.1"/>
</dbReference>
<evidence type="ECO:0000259" key="1">
    <source>
        <dbReference type="PROSITE" id="PS50404"/>
    </source>
</evidence>
<dbReference type="PANTHER" id="PTHR44051:SF8">
    <property type="entry name" value="GLUTATHIONE S-TRANSFERASE GSTA"/>
    <property type="match status" value="1"/>
</dbReference>
<accession>A0A5M9P522</accession>
<sequence>MLPDDFTSLAGLHLFCNPYSNCAGRVMLAVAEKGIETQIHIVDLLKGEQLSSKYYTINPTCDVPAIVHDGEAMGDSITILRYLEAMFPEQSLTPNNKAHAVKMEELLDLASHSHMDYIVPWIYAKGFGRLPTPKQKAFYDQYVPHRSQFHNHRITVAPDVVLKESEVKIANTLSILEQKLSQQRYLVGSTYSMADIAWFPTLYLLGKVFAYPLNDYPNLVRWMKDIENRPAFINGVKTYMSPIPSWLLRLILKIVRLTGGRK</sequence>
<dbReference type="Pfam" id="PF13409">
    <property type="entry name" value="GST_N_2"/>
    <property type="match status" value="1"/>
</dbReference>
<dbReference type="Proteomes" id="UP000322521">
    <property type="component" value="Unassembled WGS sequence"/>
</dbReference>
<gene>
    <name evidence="3" type="ORF">F4W18_01600</name>
</gene>
<proteinExistence type="predicted"/>
<dbReference type="InterPro" id="IPR004045">
    <property type="entry name" value="Glutathione_S-Trfase_N"/>
</dbReference>
<reference evidence="3 4" key="1">
    <citation type="submission" date="2019-09" db="EMBL/GenBank/DDBJ databases">
        <title>Draft genome sequence of various Type strains from the CCUG.</title>
        <authorList>
            <person name="Pineiro-Iglesias B."/>
            <person name="Tunovic T."/>
            <person name="Unosson C."/>
            <person name="Inganas E."/>
            <person name="Ohlen M."/>
            <person name="Cardew S."/>
            <person name="Jensie-Markopoulos S."/>
            <person name="Salva-Serra F."/>
            <person name="Jaen-Luchoro D."/>
            <person name="Karlsson R."/>
            <person name="Svensson-Stadler L."/>
            <person name="Chun J."/>
            <person name="Moore E."/>
        </authorList>
    </citation>
    <scope>NUCLEOTIDE SEQUENCE [LARGE SCALE GENOMIC DNA]</scope>
    <source>
        <strain evidence="3 4">CCUG 56969T</strain>
    </source>
</reference>
<keyword evidence="4" id="KW-1185">Reference proteome</keyword>
<evidence type="ECO:0000259" key="2">
    <source>
        <dbReference type="PROSITE" id="PS50405"/>
    </source>
</evidence>
<dbReference type="SUPFAM" id="SSF47616">
    <property type="entry name" value="GST C-terminal domain-like"/>
    <property type="match status" value="1"/>
</dbReference>
<feature type="domain" description="GST N-terminal" evidence="1">
    <location>
        <begin position="10"/>
        <end position="91"/>
    </location>
</feature>
<dbReference type="InterPro" id="IPR036282">
    <property type="entry name" value="Glutathione-S-Trfase_C_sf"/>
</dbReference>
<dbReference type="SFLD" id="SFLDG00358">
    <property type="entry name" value="Main_(cytGST)"/>
    <property type="match status" value="1"/>
</dbReference>
<dbReference type="SFLD" id="SFLDS00019">
    <property type="entry name" value="Glutathione_Transferase_(cytos"/>
    <property type="match status" value="1"/>
</dbReference>
<dbReference type="Pfam" id="PF00043">
    <property type="entry name" value="GST_C"/>
    <property type="match status" value="1"/>
</dbReference>
<dbReference type="PANTHER" id="PTHR44051">
    <property type="entry name" value="GLUTATHIONE S-TRANSFERASE-RELATED"/>
    <property type="match status" value="1"/>
</dbReference>
<comment type="caution">
    <text evidence="3">The sequence shown here is derived from an EMBL/GenBank/DDBJ whole genome shotgun (WGS) entry which is preliminary data.</text>
</comment>
<dbReference type="InterPro" id="IPR010987">
    <property type="entry name" value="Glutathione-S-Trfase_C-like"/>
</dbReference>
<dbReference type="InterPro" id="IPR036249">
    <property type="entry name" value="Thioredoxin-like_sf"/>
</dbReference>
<evidence type="ECO:0000313" key="3">
    <source>
        <dbReference type="EMBL" id="KAA8681268.1"/>
    </source>
</evidence>
<dbReference type="SUPFAM" id="SSF52833">
    <property type="entry name" value="Thioredoxin-like"/>
    <property type="match status" value="1"/>
</dbReference>
<name>A0A5M9P522_9VIBR</name>
<dbReference type="InterPro" id="IPR004046">
    <property type="entry name" value="GST_C"/>
</dbReference>